<dbReference type="PROSITE" id="PS51257">
    <property type="entry name" value="PROKAR_LIPOPROTEIN"/>
    <property type="match status" value="1"/>
</dbReference>
<accession>A0ABS0EMC3</accession>
<keyword evidence="2" id="KW-1185">Reference proteome</keyword>
<evidence type="ECO:0008006" key="3">
    <source>
        <dbReference type="Google" id="ProtNLM"/>
    </source>
</evidence>
<comment type="caution">
    <text evidence="1">The sequence shown here is derived from an EMBL/GenBank/DDBJ whole genome shotgun (WGS) entry which is preliminary data.</text>
</comment>
<reference evidence="1 2" key="1">
    <citation type="submission" date="2020-11" db="EMBL/GenBank/DDBJ databases">
        <title>Winogradskyella marina sp. nov., isolated from marine sediment.</title>
        <authorList>
            <person name="Bo J."/>
            <person name="Wang S."/>
            <person name="Song X."/>
            <person name="Du Z."/>
        </authorList>
    </citation>
    <scope>NUCLEOTIDE SEQUENCE [LARGE SCALE GENOMIC DNA]</scope>
    <source>
        <strain evidence="1 2">F6397</strain>
    </source>
</reference>
<evidence type="ECO:0000313" key="2">
    <source>
        <dbReference type="Proteomes" id="UP000611215"/>
    </source>
</evidence>
<evidence type="ECO:0000313" key="1">
    <source>
        <dbReference type="EMBL" id="MBF8150585.1"/>
    </source>
</evidence>
<sequence>MKHFLGLLIVSIIAFTSCDGRKTQGQALSDSIEKFKKTVNFETNVYIPKNYMEHEVDTIMSNGYRVKIKTYSDMSNAVLFSKIKDTINYQTYYRNFKFDVSVTKNDKEIYNESFDKQKVNKDFKYTDNLVAGSHLYNFDKLAVLKSIQVNDDPTYTNMVLIDIVHAIPETDKYAFHTLYIKENGKSNIVQVDVN</sequence>
<proteinExistence type="predicted"/>
<organism evidence="1 2">
    <name type="scientific">Winogradskyella marina</name>
    <dbReference type="NCBI Taxonomy" id="2785530"/>
    <lineage>
        <taxon>Bacteria</taxon>
        <taxon>Pseudomonadati</taxon>
        <taxon>Bacteroidota</taxon>
        <taxon>Flavobacteriia</taxon>
        <taxon>Flavobacteriales</taxon>
        <taxon>Flavobacteriaceae</taxon>
        <taxon>Winogradskyella</taxon>
    </lineage>
</organism>
<dbReference type="RefSeq" id="WP_195871840.1">
    <property type="nucleotide sequence ID" value="NZ_JADOET010000009.1"/>
</dbReference>
<dbReference type="Proteomes" id="UP000611215">
    <property type="component" value="Unassembled WGS sequence"/>
</dbReference>
<gene>
    <name evidence="1" type="ORF">ITJ86_11800</name>
</gene>
<protein>
    <recommendedName>
        <fullName evidence="3">DUF4738 domain-containing protein</fullName>
    </recommendedName>
</protein>
<dbReference type="EMBL" id="JADOET010000009">
    <property type="protein sequence ID" value="MBF8150585.1"/>
    <property type="molecule type" value="Genomic_DNA"/>
</dbReference>
<name>A0ABS0EMC3_9FLAO</name>